<protein>
    <submittedName>
        <fullName evidence="1">Uncharacterized protein</fullName>
    </submittedName>
</protein>
<keyword evidence="2" id="KW-1185">Reference proteome</keyword>
<dbReference type="EMBL" id="CP053840">
    <property type="protein sequence ID" value="QKF67051.1"/>
    <property type="molecule type" value="Genomic_DNA"/>
</dbReference>
<accession>A0AAE7B8H5</accession>
<organism evidence="1 2">
    <name type="scientific">Arcobacter venerupis</name>
    <dbReference type="NCBI Taxonomy" id="1054033"/>
    <lineage>
        <taxon>Bacteria</taxon>
        <taxon>Pseudomonadati</taxon>
        <taxon>Campylobacterota</taxon>
        <taxon>Epsilonproteobacteria</taxon>
        <taxon>Campylobacterales</taxon>
        <taxon>Arcobacteraceae</taxon>
        <taxon>Arcobacter</taxon>
    </lineage>
</organism>
<dbReference type="KEGG" id="avp:AVENP_1499"/>
<dbReference type="AlphaFoldDB" id="A0AAE7B8H5"/>
<reference evidence="1 2" key="1">
    <citation type="submission" date="2020-05" db="EMBL/GenBank/DDBJ databases">
        <title>Complete genome sequencing of Campylobacter and Arcobacter type strains.</title>
        <authorList>
            <person name="Miller W.G."/>
            <person name="Yee E."/>
        </authorList>
    </citation>
    <scope>NUCLEOTIDE SEQUENCE [LARGE SCALE GENOMIC DNA]</scope>
    <source>
        <strain evidence="1 2">LMG 26156</strain>
    </source>
</reference>
<evidence type="ECO:0000313" key="1">
    <source>
        <dbReference type="EMBL" id="QKF67051.1"/>
    </source>
</evidence>
<proteinExistence type="predicted"/>
<dbReference type="Proteomes" id="UP000503482">
    <property type="component" value="Chromosome"/>
</dbReference>
<dbReference type="RefSeq" id="WP_128358518.1">
    <property type="nucleotide sequence ID" value="NZ_CP053840.1"/>
</dbReference>
<evidence type="ECO:0000313" key="2">
    <source>
        <dbReference type="Proteomes" id="UP000503482"/>
    </source>
</evidence>
<name>A0AAE7B8H5_9BACT</name>
<gene>
    <name evidence="1" type="ORF">AVENP_1499</name>
</gene>
<sequence>MAIINFYRIDVYDIEKNIIIDKDISIILKNYIENLEDSERFCKGSKCSALLSHYLINEENFEECVPSNISFDFSKFTDKKINSAIISNPLEDIDTFDELNKRNIELETYTNNEKIIVKKIFDSNLKDYDKLNTKLKSTKISLYKIYKILINEEIDIESDELGKFSLYFYENNLNRLKKDKTYFNFMKLENTNILSILQNTDGFDCKKILEYLNSHILIKEKIKLKDYPVYEDDFSDILNHSDMKEFNFTYKCTEKSLLNKNGFNGNLETIFELFGKESSNHEVKISVNSEKGHNLNNEKISQLFVLLKETGFISECKVKKANSRSFVDSNSMGELLKFSASFKFDSLESANYIFLNAYNSNLNTILDRISLRS</sequence>